<accession>A0A1E7ET58</accession>
<organism evidence="1 2">
    <name type="scientific">Fragilariopsis cylindrus CCMP1102</name>
    <dbReference type="NCBI Taxonomy" id="635003"/>
    <lineage>
        <taxon>Eukaryota</taxon>
        <taxon>Sar</taxon>
        <taxon>Stramenopiles</taxon>
        <taxon>Ochrophyta</taxon>
        <taxon>Bacillariophyta</taxon>
        <taxon>Bacillariophyceae</taxon>
        <taxon>Bacillariophycidae</taxon>
        <taxon>Bacillariales</taxon>
        <taxon>Bacillariaceae</taxon>
        <taxon>Fragilariopsis</taxon>
    </lineage>
</organism>
<dbReference type="InParanoid" id="A0A1E7ET58"/>
<reference evidence="1 2" key="1">
    <citation type="submission" date="2016-09" db="EMBL/GenBank/DDBJ databases">
        <title>Extensive genetic diversity and differential bi-allelic expression allows diatom success in the polar Southern Ocean.</title>
        <authorList>
            <consortium name="DOE Joint Genome Institute"/>
            <person name="Mock T."/>
            <person name="Otillar R.P."/>
            <person name="Strauss J."/>
            <person name="Dupont C."/>
            <person name="Frickenhaus S."/>
            <person name="Maumus F."/>
            <person name="Mcmullan M."/>
            <person name="Sanges R."/>
            <person name="Schmutz J."/>
            <person name="Toseland A."/>
            <person name="Valas R."/>
            <person name="Veluchamy A."/>
            <person name="Ward B.J."/>
            <person name="Allen A."/>
            <person name="Barry K."/>
            <person name="Falciatore A."/>
            <person name="Ferrante M."/>
            <person name="Fortunato A.E."/>
            <person name="Gloeckner G."/>
            <person name="Gruber A."/>
            <person name="Hipkin R."/>
            <person name="Janech M."/>
            <person name="Kroth P."/>
            <person name="Leese F."/>
            <person name="Lindquist E."/>
            <person name="Lyon B.R."/>
            <person name="Martin J."/>
            <person name="Mayer C."/>
            <person name="Parker M."/>
            <person name="Quesneville H."/>
            <person name="Raymond J."/>
            <person name="Uhlig C."/>
            <person name="Valentin K.U."/>
            <person name="Worden A.Z."/>
            <person name="Armbrust E.V."/>
            <person name="Bowler C."/>
            <person name="Green B."/>
            <person name="Moulton V."/>
            <person name="Van Oosterhout C."/>
            <person name="Grigoriev I."/>
        </authorList>
    </citation>
    <scope>NUCLEOTIDE SEQUENCE [LARGE SCALE GENOMIC DNA]</scope>
    <source>
        <strain evidence="1 2">CCMP1102</strain>
    </source>
</reference>
<proteinExistence type="predicted"/>
<protein>
    <submittedName>
        <fullName evidence="1">Uncharacterized protein</fullName>
    </submittedName>
</protein>
<evidence type="ECO:0000313" key="1">
    <source>
        <dbReference type="EMBL" id="OEU09210.1"/>
    </source>
</evidence>
<keyword evidence="2" id="KW-1185">Reference proteome</keyword>
<sequence>MIIPGSYVKWGDPIGGDCGFDTTNGPVRCYPCRCYTQLFTNIHGTSSIRKEVWIDEAMNLVVAQKEFADDSDDRYKYEGIATAVAFYNAIKEMKRSDFEDVYDANFSDVPSYFWSNGLWHKDEIIIDCGAIIPCRHCNRNILALGLKYHEICSNNQEDVALIPFINYLRAMLPSYERMEEFDIDHYYFRHRIGSKGFEKNTAFLKDAIADDSLSNIDEIVQKRIEAKKNSS</sequence>
<gene>
    <name evidence="1" type="ORF">FRACYDRAFT_271422</name>
</gene>
<dbReference type="Proteomes" id="UP000095751">
    <property type="component" value="Unassembled WGS sequence"/>
</dbReference>
<evidence type="ECO:0000313" key="2">
    <source>
        <dbReference type="Proteomes" id="UP000095751"/>
    </source>
</evidence>
<dbReference type="KEGG" id="fcy:FRACYDRAFT_271422"/>
<dbReference type="EMBL" id="KV784376">
    <property type="protein sequence ID" value="OEU09210.1"/>
    <property type="molecule type" value="Genomic_DNA"/>
</dbReference>
<dbReference type="AlphaFoldDB" id="A0A1E7ET58"/>
<name>A0A1E7ET58_9STRA</name>